<dbReference type="SMART" id="SM00737">
    <property type="entry name" value="ML"/>
    <property type="match status" value="1"/>
</dbReference>
<dbReference type="InterPro" id="IPR014756">
    <property type="entry name" value="Ig_E-set"/>
</dbReference>
<keyword evidence="4" id="KW-0732">Signal</keyword>
<protein>
    <submittedName>
        <fullName evidence="6">NPC2-3</fullName>
    </submittedName>
</protein>
<dbReference type="AlphaFoldDB" id="A0A411AIR4"/>
<dbReference type="InterPro" id="IPR039670">
    <property type="entry name" value="NPC2-like"/>
</dbReference>
<dbReference type="InterPro" id="IPR003172">
    <property type="entry name" value="ML_dom"/>
</dbReference>
<dbReference type="PANTHER" id="PTHR11306:SF68">
    <property type="entry name" value="NPC INTRACELLULAR CHOLESTEROL TRANSPORTER 2"/>
    <property type="match status" value="1"/>
</dbReference>
<feature type="chain" id="PRO_5019397303" evidence="4">
    <location>
        <begin position="34"/>
        <end position="162"/>
    </location>
</feature>
<dbReference type="PANTHER" id="PTHR11306">
    <property type="entry name" value="NIEMANN PICK TYPE C2 PROTEIN NPC2-RELATED"/>
    <property type="match status" value="1"/>
</dbReference>
<dbReference type="SUPFAM" id="SSF81296">
    <property type="entry name" value="E set domains"/>
    <property type="match status" value="1"/>
</dbReference>
<evidence type="ECO:0000256" key="1">
    <source>
        <dbReference type="ARBA" id="ARBA00004613"/>
    </source>
</evidence>
<dbReference type="GO" id="GO:0032934">
    <property type="term" value="F:sterol binding"/>
    <property type="evidence" value="ECO:0007669"/>
    <property type="project" value="InterPro"/>
</dbReference>
<reference evidence="6" key="1">
    <citation type="journal article" date="2019" name="Comp. Biochem. Physiol. Part D Genomics Proteomics">
        <title>Niemann-Pick proteins type C2 are identified as olfactory related genes of Pardosa pseudoannulata by transcriptome and expression profile analysis.</title>
        <authorList>
            <person name="Xiu C."/>
            <person name="Xiao Y."/>
            <person name="Zhang S."/>
            <person name="Bao H."/>
            <person name="Liu Z."/>
            <person name="Zhang Y."/>
        </authorList>
    </citation>
    <scope>NUCLEOTIDE SEQUENCE</scope>
</reference>
<accession>A0A411AIR4</accession>
<dbReference type="FunFam" id="2.60.40.770:FF:000001">
    <property type="entry name" value="NPC intracellular cholesterol transporter 2"/>
    <property type="match status" value="1"/>
</dbReference>
<evidence type="ECO:0000256" key="2">
    <source>
        <dbReference type="ARBA" id="ARBA00006370"/>
    </source>
</evidence>
<sequence length="162" mass="18338">MYFRSPFRALLLSNMNYLVLFALVFSLPVKTSSSPYELCESPASDINYLNVTDCDDSREVCILKRGTQVTIQLSFNSQKDFKKLRAHVYGIISGNLFPFSLKESDACKNGIPCPFTAGQTGTYINQIDVKIYYPPIPVTVRWELRDENGDDIVCIDINCEID</sequence>
<evidence type="ECO:0000259" key="5">
    <source>
        <dbReference type="SMART" id="SM00737"/>
    </source>
</evidence>
<feature type="signal peptide" evidence="4">
    <location>
        <begin position="1"/>
        <end position="33"/>
    </location>
</feature>
<proteinExistence type="evidence at transcript level"/>
<evidence type="ECO:0000313" key="6">
    <source>
        <dbReference type="EMBL" id="QAX87812.1"/>
    </source>
</evidence>
<dbReference type="Gene3D" id="2.60.40.770">
    <property type="match status" value="1"/>
</dbReference>
<dbReference type="GO" id="GO:0005576">
    <property type="term" value="C:extracellular region"/>
    <property type="evidence" value="ECO:0007669"/>
    <property type="project" value="UniProtKB-SubCell"/>
</dbReference>
<dbReference type="Pfam" id="PF02221">
    <property type="entry name" value="E1_DerP2_DerF2"/>
    <property type="match status" value="1"/>
</dbReference>
<comment type="subcellular location">
    <subcellularLocation>
        <location evidence="1">Secreted</location>
    </subcellularLocation>
</comment>
<comment type="similarity">
    <text evidence="2">Belongs to the NPC2 family.</text>
</comment>
<evidence type="ECO:0000256" key="4">
    <source>
        <dbReference type="SAM" id="SignalP"/>
    </source>
</evidence>
<keyword evidence="3" id="KW-0964">Secreted</keyword>
<feature type="domain" description="MD-2-related lipid-recognition" evidence="5">
    <location>
        <begin position="36"/>
        <end position="159"/>
    </location>
</feature>
<dbReference type="EMBL" id="MK142309">
    <property type="protein sequence ID" value="QAX87812.1"/>
    <property type="molecule type" value="mRNA"/>
</dbReference>
<organism evidence="6">
    <name type="scientific">Pardosa pseudoannulata</name>
    <dbReference type="NCBI Taxonomy" id="330961"/>
    <lineage>
        <taxon>Eukaryota</taxon>
        <taxon>Metazoa</taxon>
        <taxon>Ecdysozoa</taxon>
        <taxon>Arthropoda</taxon>
        <taxon>Chelicerata</taxon>
        <taxon>Arachnida</taxon>
        <taxon>Araneae</taxon>
        <taxon>Araneomorphae</taxon>
        <taxon>Entelegynae</taxon>
        <taxon>Lycosoidea</taxon>
        <taxon>Lycosidae</taxon>
        <taxon>Pardosa</taxon>
    </lineage>
</organism>
<evidence type="ECO:0000256" key="3">
    <source>
        <dbReference type="ARBA" id="ARBA00022525"/>
    </source>
</evidence>
<name>A0A411AIR4_9ARAC</name>
<dbReference type="GO" id="GO:0015918">
    <property type="term" value="P:sterol transport"/>
    <property type="evidence" value="ECO:0007669"/>
    <property type="project" value="InterPro"/>
</dbReference>